<organism evidence="3 4">
    <name type="scientific">Verticillium longisporum</name>
    <name type="common">Verticillium dahliae var. longisporum</name>
    <dbReference type="NCBI Taxonomy" id="100787"/>
    <lineage>
        <taxon>Eukaryota</taxon>
        <taxon>Fungi</taxon>
        <taxon>Dikarya</taxon>
        <taxon>Ascomycota</taxon>
        <taxon>Pezizomycotina</taxon>
        <taxon>Sordariomycetes</taxon>
        <taxon>Hypocreomycetidae</taxon>
        <taxon>Glomerellales</taxon>
        <taxon>Plectosphaerellaceae</taxon>
        <taxon>Verticillium</taxon>
    </lineage>
</organism>
<sequence length="474" mass="51172">MECLSHAKGCHCRQCIAELSSPPRHLKDSQSGSDDGTEVRAYQPANEHERGDHHDLAIHGVTHDSGPIGGSTSQDDRGTFPCNAAASFTTSSEQGQYFHVQGSVQGSHLSQYALLDHAAKMPSSRARWPLQNATPRGSTTSRSGTLDSMSQHASKSENERDSDDFNEREKKKFARIDSLTIPARDLAVLAHHPAAEKDFQHDQSLASDSLPARDAKEENGAHGDQEISHSDAAIETLLMALRDSAPAQTVEDRLLGNFPRRISTPELVNIRRNFFNTPHASHPTEDPEDSLPILNRQGARNRPELCQRLLHIVNSCLRDRNPRIIRIVVTVVVLIGLGVSAVVVMAVHYADPNKYRSTMMIAPVVLAFTFVVVAGIFFASAPVARRDVGVELDNLAGGVRGGSSPSVLSSSTELTIPVPVRLGPRVEVRIRSGPRPLTPFPAAAIAIPAVVPPPGTRPPRLVASAGSERSTSAN</sequence>
<evidence type="ECO:0000256" key="1">
    <source>
        <dbReference type="SAM" id="MobiDB-lite"/>
    </source>
</evidence>
<feature type="region of interest" description="Disordered" evidence="1">
    <location>
        <begin position="453"/>
        <end position="474"/>
    </location>
</feature>
<keyword evidence="4" id="KW-1185">Reference proteome</keyword>
<feature type="compositionally biased region" description="Basic and acidic residues" evidence="1">
    <location>
        <begin position="46"/>
        <end position="57"/>
    </location>
</feature>
<evidence type="ECO:0000313" key="4">
    <source>
        <dbReference type="Proteomes" id="UP000044602"/>
    </source>
</evidence>
<name>A0A0G4KY25_VERLO</name>
<feature type="compositionally biased region" description="Low complexity" evidence="1">
    <location>
        <begin position="136"/>
        <end position="145"/>
    </location>
</feature>
<feature type="compositionally biased region" description="Basic and acidic residues" evidence="1">
    <location>
        <begin position="154"/>
        <end position="167"/>
    </location>
</feature>
<dbReference type="Proteomes" id="UP000044602">
    <property type="component" value="Unassembled WGS sequence"/>
</dbReference>
<keyword evidence="2" id="KW-0472">Membrane</keyword>
<dbReference type="EMBL" id="CVQH01005780">
    <property type="protein sequence ID" value="CRK14688.1"/>
    <property type="molecule type" value="Genomic_DNA"/>
</dbReference>
<feature type="region of interest" description="Disordered" evidence="1">
    <location>
        <begin position="44"/>
        <end position="80"/>
    </location>
</feature>
<reference evidence="4" key="1">
    <citation type="submission" date="2015-05" db="EMBL/GenBank/DDBJ databases">
        <authorList>
            <person name="Fogelqvist Johan"/>
        </authorList>
    </citation>
    <scope>NUCLEOTIDE SEQUENCE [LARGE SCALE GENOMIC DNA]</scope>
</reference>
<feature type="transmembrane region" description="Helical" evidence="2">
    <location>
        <begin position="324"/>
        <end position="347"/>
    </location>
</feature>
<evidence type="ECO:0008006" key="5">
    <source>
        <dbReference type="Google" id="ProtNLM"/>
    </source>
</evidence>
<feature type="region of interest" description="Disordered" evidence="1">
    <location>
        <begin position="197"/>
        <end position="228"/>
    </location>
</feature>
<keyword evidence="2" id="KW-0812">Transmembrane</keyword>
<gene>
    <name evidence="3" type="ORF">BN1708_011213</name>
</gene>
<keyword evidence="2" id="KW-1133">Transmembrane helix</keyword>
<feature type="compositionally biased region" description="Basic and acidic residues" evidence="1">
    <location>
        <begin position="211"/>
        <end position="228"/>
    </location>
</feature>
<proteinExistence type="predicted"/>
<feature type="region of interest" description="Disordered" evidence="1">
    <location>
        <begin position="123"/>
        <end position="167"/>
    </location>
</feature>
<protein>
    <recommendedName>
        <fullName evidence="5">Transmembrane protein</fullName>
    </recommendedName>
</protein>
<accession>A0A0G4KY25</accession>
<dbReference type="AlphaFoldDB" id="A0A0G4KY25"/>
<evidence type="ECO:0000256" key="2">
    <source>
        <dbReference type="SAM" id="Phobius"/>
    </source>
</evidence>
<feature type="transmembrane region" description="Helical" evidence="2">
    <location>
        <begin position="359"/>
        <end position="379"/>
    </location>
</feature>
<evidence type="ECO:0000313" key="3">
    <source>
        <dbReference type="EMBL" id="CRK14688.1"/>
    </source>
</evidence>